<dbReference type="OrthoDB" id="9796533at2"/>
<dbReference type="Pfam" id="PF00480">
    <property type="entry name" value="ROK"/>
    <property type="match status" value="1"/>
</dbReference>
<evidence type="ECO:0000313" key="2">
    <source>
        <dbReference type="EMBL" id="ALD66607.1"/>
    </source>
</evidence>
<organism evidence="2 3">
    <name type="scientific">Spiroplasma cantharicola</name>
    <dbReference type="NCBI Taxonomy" id="362837"/>
    <lineage>
        <taxon>Bacteria</taxon>
        <taxon>Bacillati</taxon>
        <taxon>Mycoplasmatota</taxon>
        <taxon>Mollicutes</taxon>
        <taxon>Entomoplasmatales</taxon>
        <taxon>Spiroplasmataceae</taxon>
        <taxon>Spiroplasma</taxon>
    </lineage>
</organism>
<sequence>MKLAVDIGGTSIRFGLIENNKIIKKQVIDTDGNNMKKSLNKIKTIVDSWNEPIDFIGLCCPGPLNLKRGTILTTYNLPDWNNRCILKEFKDLFEIENVKINNDGNVAALGQFTVRENLHSLLYFTISTGIGAGFINEGKIFEGFSGAALEIANALPIYKNKNSKRSGIEFLASGKNICLQLQELGVEVNSTKQAFELYKKGDNPIVNDFFSMIEEKFISLISTSIYFFNPQIIVIGGSVAMFNQDFFNEIFKKVIEVTEDIGYQTKFEFAQDLDDSTLLGCCKM</sequence>
<evidence type="ECO:0000256" key="1">
    <source>
        <dbReference type="ARBA" id="ARBA00006479"/>
    </source>
</evidence>
<comment type="similarity">
    <text evidence="1">Belongs to the ROK (NagC/XylR) family.</text>
</comment>
<dbReference type="RefSeq" id="WP_053946359.1">
    <property type="nucleotide sequence ID" value="NZ_CP012622.1"/>
</dbReference>
<keyword evidence="2" id="KW-0418">Kinase</keyword>
<dbReference type="Proteomes" id="UP000063919">
    <property type="component" value="Chromosome"/>
</dbReference>
<dbReference type="KEGG" id="scj:SCANT_v1c07010"/>
<gene>
    <name evidence="2" type="primary">glk</name>
    <name evidence="2" type="ORF">SCANT_v1c07010</name>
</gene>
<dbReference type="GO" id="GO:0016301">
    <property type="term" value="F:kinase activity"/>
    <property type="evidence" value="ECO:0007669"/>
    <property type="project" value="UniProtKB-KW"/>
</dbReference>
<dbReference type="AlphaFoldDB" id="A0A0M4KEW5"/>
<dbReference type="InterPro" id="IPR000600">
    <property type="entry name" value="ROK"/>
</dbReference>
<name>A0A0M4KEW5_9MOLU</name>
<dbReference type="InterPro" id="IPR043129">
    <property type="entry name" value="ATPase_NBD"/>
</dbReference>
<dbReference type="Gene3D" id="3.30.420.40">
    <property type="match status" value="2"/>
</dbReference>
<reference evidence="2 3" key="1">
    <citation type="journal article" date="2015" name="Genome Announc.">
        <title>Complete Genome Sequence of Spiroplasma cantharicola CC-1T (DSM 21588), a Bacterium Isolated from Soldier Beetle (Cantharis carolinus).</title>
        <authorList>
            <person name="Lo W.S."/>
            <person name="Liu P.Y."/>
            <person name="Kuo C.H."/>
        </authorList>
    </citation>
    <scope>NUCLEOTIDE SEQUENCE [LARGE SCALE GENOMIC DNA]</scope>
    <source>
        <strain evidence="2 3">CC-1</strain>
    </source>
</reference>
<keyword evidence="2" id="KW-0808">Transferase</keyword>
<dbReference type="PATRIC" id="fig|362837.3.peg.717"/>
<dbReference type="SUPFAM" id="SSF53067">
    <property type="entry name" value="Actin-like ATPase domain"/>
    <property type="match status" value="1"/>
</dbReference>
<dbReference type="STRING" id="362837.SCANT_v1c07010"/>
<evidence type="ECO:0000313" key="3">
    <source>
        <dbReference type="Proteomes" id="UP000063919"/>
    </source>
</evidence>
<protein>
    <submittedName>
        <fullName evidence="2">Glucokinase</fullName>
    </submittedName>
</protein>
<dbReference type="EMBL" id="CP012622">
    <property type="protein sequence ID" value="ALD66607.1"/>
    <property type="molecule type" value="Genomic_DNA"/>
</dbReference>
<dbReference type="PANTHER" id="PTHR18964">
    <property type="entry name" value="ROK (REPRESSOR, ORF, KINASE) FAMILY"/>
    <property type="match status" value="1"/>
</dbReference>
<keyword evidence="3" id="KW-1185">Reference proteome</keyword>
<accession>A0A0M4KEW5</accession>
<proteinExistence type="inferred from homology"/>
<dbReference type="PANTHER" id="PTHR18964:SF149">
    <property type="entry name" value="BIFUNCTIONAL UDP-N-ACETYLGLUCOSAMINE 2-EPIMERASE_N-ACETYLMANNOSAMINE KINASE"/>
    <property type="match status" value="1"/>
</dbReference>